<reference evidence="3 4" key="1">
    <citation type="submission" date="2024-02" db="EMBL/GenBank/DDBJ databases">
        <title>Draft genome sequence of Collimonas sp. strain H4R21, an effective mineral-weathering bacterial strain isolated from the beech rhizosphere.</title>
        <authorList>
            <person name="Morin E."/>
            <person name="Uroz S."/>
            <person name="Leveau J.H.J."/>
            <person name="Kumar R."/>
            <person name="Rey M.W."/>
            <person name="Pham J."/>
        </authorList>
    </citation>
    <scope>NUCLEOTIDE SEQUENCE [LARGE SCALE GENOMIC DNA]</scope>
    <source>
        <strain evidence="3 4">H4R21</strain>
    </source>
</reference>
<dbReference type="InterPro" id="IPR007055">
    <property type="entry name" value="BON_dom"/>
</dbReference>
<protein>
    <submittedName>
        <fullName evidence="3">BON domain-containing protein</fullName>
    </submittedName>
</protein>
<dbReference type="PANTHER" id="PTHR34606">
    <property type="entry name" value="BON DOMAIN-CONTAINING PROTEIN"/>
    <property type="match status" value="1"/>
</dbReference>
<feature type="domain" description="BON" evidence="2">
    <location>
        <begin position="46"/>
        <end position="114"/>
    </location>
</feature>
<dbReference type="Pfam" id="PF04972">
    <property type="entry name" value="BON"/>
    <property type="match status" value="1"/>
</dbReference>
<dbReference type="InterPro" id="IPR014004">
    <property type="entry name" value="Transpt-assoc_nodulatn_dom_bac"/>
</dbReference>
<dbReference type="Proteomes" id="UP001495910">
    <property type="component" value="Unassembled WGS sequence"/>
</dbReference>
<keyword evidence="4" id="KW-1185">Reference proteome</keyword>
<dbReference type="EMBL" id="JBANDC010000003">
    <property type="protein sequence ID" value="MEM4986923.1"/>
    <property type="molecule type" value="Genomic_DNA"/>
</dbReference>
<name>A0ABU9PSD5_9BURK</name>
<dbReference type="InterPro" id="IPR051686">
    <property type="entry name" value="Lipoprotein_DolP"/>
</dbReference>
<evidence type="ECO:0000313" key="4">
    <source>
        <dbReference type="Proteomes" id="UP001495910"/>
    </source>
</evidence>
<sequence length="116" mass="12239">MVALANPFTFLAAIAICALPAFLVGCNDAHSMPAVAPSAMAKATTDSSMLTAKIKTALLASSDLENLDIRIQIRNGAVVLRGFADDQVQIDRSIAVVKRVAGVGKIINRISVRKFT</sequence>
<dbReference type="RefSeq" id="WP_342828561.1">
    <property type="nucleotide sequence ID" value="NZ_JBANDC010000003.1"/>
</dbReference>
<organism evidence="3 4">
    <name type="scientific">Collimonas rhizosphaerae</name>
    <dbReference type="NCBI Taxonomy" id="3126357"/>
    <lineage>
        <taxon>Bacteria</taxon>
        <taxon>Pseudomonadati</taxon>
        <taxon>Pseudomonadota</taxon>
        <taxon>Betaproteobacteria</taxon>
        <taxon>Burkholderiales</taxon>
        <taxon>Oxalobacteraceae</taxon>
        <taxon>Collimonas</taxon>
    </lineage>
</organism>
<evidence type="ECO:0000256" key="1">
    <source>
        <dbReference type="SAM" id="SignalP"/>
    </source>
</evidence>
<evidence type="ECO:0000313" key="3">
    <source>
        <dbReference type="EMBL" id="MEM4986923.1"/>
    </source>
</evidence>
<feature type="signal peptide" evidence="1">
    <location>
        <begin position="1"/>
        <end position="23"/>
    </location>
</feature>
<dbReference type="PANTHER" id="PTHR34606:SF15">
    <property type="entry name" value="BON DOMAIN-CONTAINING PROTEIN"/>
    <property type="match status" value="1"/>
</dbReference>
<comment type="caution">
    <text evidence="3">The sequence shown here is derived from an EMBL/GenBank/DDBJ whole genome shotgun (WGS) entry which is preliminary data.</text>
</comment>
<keyword evidence="1" id="KW-0732">Signal</keyword>
<gene>
    <name evidence="3" type="ORF">V8G57_05920</name>
</gene>
<dbReference type="Gene3D" id="3.30.1340.30">
    <property type="match status" value="1"/>
</dbReference>
<accession>A0ABU9PSD5</accession>
<dbReference type="SMART" id="SM00749">
    <property type="entry name" value="BON"/>
    <property type="match status" value="1"/>
</dbReference>
<dbReference type="PROSITE" id="PS50914">
    <property type="entry name" value="BON"/>
    <property type="match status" value="1"/>
</dbReference>
<feature type="chain" id="PRO_5046631446" evidence="1">
    <location>
        <begin position="24"/>
        <end position="116"/>
    </location>
</feature>
<evidence type="ECO:0000259" key="2">
    <source>
        <dbReference type="PROSITE" id="PS50914"/>
    </source>
</evidence>
<proteinExistence type="predicted"/>